<organism evidence="5 6">
    <name type="scientific">Hansschlegelia beijingensis</name>
    <dbReference type="NCBI Taxonomy" id="1133344"/>
    <lineage>
        <taxon>Bacteria</taxon>
        <taxon>Pseudomonadati</taxon>
        <taxon>Pseudomonadota</taxon>
        <taxon>Alphaproteobacteria</taxon>
        <taxon>Hyphomicrobiales</taxon>
        <taxon>Methylopilaceae</taxon>
        <taxon>Hansschlegelia</taxon>
    </lineage>
</organism>
<reference evidence="5 6" key="1">
    <citation type="submission" date="2020-08" db="EMBL/GenBank/DDBJ databases">
        <title>Genomic Encyclopedia of Type Strains, Phase IV (KMG-IV): sequencing the most valuable type-strain genomes for metagenomic binning, comparative biology and taxonomic classification.</title>
        <authorList>
            <person name="Goeker M."/>
        </authorList>
    </citation>
    <scope>NUCLEOTIDE SEQUENCE [LARGE SCALE GENOMIC DNA]</scope>
    <source>
        <strain evidence="5 6">DSM 25481</strain>
    </source>
</reference>
<dbReference type="GO" id="GO:0005524">
    <property type="term" value="F:ATP binding"/>
    <property type="evidence" value="ECO:0007669"/>
    <property type="project" value="UniProtKB-UniRule"/>
</dbReference>
<dbReference type="InterPro" id="IPR008271">
    <property type="entry name" value="Ser/Thr_kinase_AS"/>
</dbReference>
<keyword evidence="6" id="KW-1185">Reference proteome</keyword>
<dbReference type="SUPFAM" id="SSF56436">
    <property type="entry name" value="C-type lectin-like"/>
    <property type="match status" value="1"/>
</dbReference>
<evidence type="ECO:0000259" key="4">
    <source>
        <dbReference type="PROSITE" id="PS50011"/>
    </source>
</evidence>
<dbReference type="Gene3D" id="3.30.200.20">
    <property type="entry name" value="Phosphorylase Kinase, domain 1"/>
    <property type="match status" value="1"/>
</dbReference>
<keyword evidence="2 3" id="KW-0067">ATP-binding</keyword>
<dbReference type="InterPro" id="IPR011009">
    <property type="entry name" value="Kinase-like_dom_sf"/>
</dbReference>
<dbReference type="InterPro" id="IPR042095">
    <property type="entry name" value="SUMF_sf"/>
</dbReference>
<accession>A0A7W6GEA0</accession>
<dbReference type="Pfam" id="PF03781">
    <property type="entry name" value="FGE-sulfatase"/>
    <property type="match status" value="1"/>
</dbReference>
<dbReference type="SUPFAM" id="SSF56112">
    <property type="entry name" value="Protein kinase-like (PK-like)"/>
    <property type="match status" value="1"/>
</dbReference>
<evidence type="ECO:0000256" key="2">
    <source>
        <dbReference type="ARBA" id="ARBA00022840"/>
    </source>
</evidence>
<dbReference type="Pfam" id="PF00069">
    <property type="entry name" value="Pkinase"/>
    <property type="match status" value="1"/>
</dbReference>
<dbReference type="AlphaFoldDB" id="A0A7W6GEA0"/>
<keyword evidence="5" id="KW-0418">Kinase</keyword>
<dbReference type="EMBL" id="JACIDR010000001">
    <property type="protein sequence ID" value="MBB3971823.1"/>
    <property type="molecule type" value="Genomic_DNA"/>
</dbReference>
<dbReference type="Proteomes" id="UP000528964">
    <property type="component" value="Unassembled WGS sequence"/>
</dbReference>
<dbReference type="PROSITE" id="PS00108">
    <property type="entry name" value="PROTEIN_KINASE_ST"/>
    <property type="match status" value="1"/>
</dbReference>
<dbReference type="PROSITE" id="PS00107">
    <property type="entry name" value="PROTEIN_KINASE_ATP"/>
    <property type="match status" value="1"/>
</dbReference>
<evidence type="ECO:0000256" key="3">
    <source>
        <dbReference type="PROSITE-ProRule" id="PRU10141"/>
    </source>
</evidence>
<dbReference type="InterPro" id="IPR016187">
    <property type="entry name" value="CTDL_fold"/>
</dbReference>
<dbReference type="SMART" id="SM00220">
    <property type="entry name" value="S_TKc"/>
    <property type="match status" value="1"/>
</dbReference>
<dbReference type="Gene3D" id="1.10.510.10">
    <property type="entry name" value="Transferase(Phosphotransferase) domain 1"/>
    <property type="match status" value="1"/>
</dbReference>
<dbReference type="Gene3D" id="3.90.1580.10">
    <property type="entry name" value="paralog of FGE (formylglycine-generating enzyme)"/>
    <property type="match status" value="1"/>
</dbReference>
<name>A0A7W6GEA0_9HYPH</name>
<dbReference type="CDD" id="cd14014">
    <property type="entry name" value="STKc_PknB_like"/>
    <property type="match status" value="1"/>
</dbReference>
<gene>
    <name evidence="5" type="ORF">GGR24_000456</name>
</gene>
<dbReference type="GO" id="GO:0004672">
    <property type="term" value="F:protein kinase activity"/>
    <property type="evidence" value="ECO:0007669"/>
    <property type="project" value="InterPro"/>
</dbReference>
<protein>
    <submittedName>
        <fullName evidence="5">Formylglycine-generating enzyme required for sulfatase activity/predicted Ser/Thr protein kinase</fullName>
    </submittedName>
</protein>
<keyword evidence="1 3" id="KW-0547">Nucleotide-binding</keyword>
<dbReference type="PANTHER" id="PTHR23150:SF35">
    <property type="entry name" value="BLL6746 PROTEIN"/>
    <property type="match status" value="1"/>
</dbReference>
<dbReference type="GO" id="GO:0120147">
    <property type="term" value="F:formylglycine-generating oxidase activity"/>
    <property type="evidence" value="ECO:0007669"/>
    <property type="project" value="TreeGrafter"/>
</dbReference>
<feature type="domain" description="Protein kinase" evidence="4">
    <location>
        <begin position="42"/>
        <end position="313"/>
    </location>
</feature>
<dbReference type="InterPro" id="IPR000719">
    <property type="entry name" value="Prot_kinase_dom"/>
</dbReference>
<comment type="caution">
    <text evidence="5">The sequence shown here is derived from an EMBL/GenBank/DDBJ whole genome shotgun (WGS) entry which is preliminary data.</text>
</comment>
<dbReference type="RefSeq" id="WP_183393669.1">
    <property type="nucleotide sequence ID" value="NZ_JACIDR010000001.1"/>
</dbReference>
<dbReference type="InterPro" id="IPR005532">
    <property type="entry name" value="SUMF_dom"/>
</dbReference>
<dbReference type="InterPro" id="IPR017441">
    <property type="entry name" value="Protein_kinase_ATP_BS"/>
</dbReference>
<sequence length="631" mass="66874">MAKEDSGDLLRATDPALRNAARFGGTDDHLAALSRGTRLFEYRIDAVLGHGGFGITYLAEDTLLREPVAVKEFFPAHAAIRASDQSARARSSRDAATFDAGVASFLDEARIIARVRHPNIVQVRRFFEAHGTGYIVLDFVQGRSLEATLEEAPLPERRVLSILNGVLDGLGALHDRAILHRDLKPRNVILRDDDTPVLIDFGAARDFGLRHSATVTQIVSPNYSPPEQYGIGDQQGPWSDIYSLGAILYRAVTGKVPTDSLRRLRDDPLPPAGVAAAGRYDEALLRLVDALLAIEPAGRPASVAHARSLLPAAAQAPAAPAPGGGARSASGRAKVVGLAVATVVIVAGAAAFLLPRARAPEADAPAIASAPPKALSERETAGLRPGATFKDCQDCPVMTVAPAGAFRMGSDDGRADERPVRIVTLAKPFAIGQREVTRREWVACVAAGGCEPLARNPRAADDRAPATGVSWNQARRYADWLSDATGQPYRLPSEAEWEYAARGGAVGSFWWGDEVGETHANCADCGGARGAVVATGSFPPNGFGLYDTAGNAAEWVEDCWTPDYRSAPSDARAVTTPDCGQRVLRGGGFNSDARYVRSAARFKYDAAVPYVTNGLRVVSDLAAAPAPAARP</sequence>
<feature type="binding site" evidence="3">
    <location>
        <position position="71"/>
    </location>
    <ligand>
        <name>ATP</name>
        <dbReference type="ChEBI" id="CHEBI:30616"/>
    </ligand>
</feature>
<dbReference type="PROSITE" id="PS50011">
    <property type="entry name" value="PROTEIN_KINASE_DOM"/>
    <property type="match status" value="1"/>
</dbReference>
<evidence type="ECO:0000256" key="1">
    <source>
        <dbReference type="ARBA" id="ARBA00022741"/>
    </source>
</evidence>
<evidence type="ECO:0000313" key="5">
    <source>
        <dbReference type="EMBL" id="MBB3971823.1"/>
    </source>
</evidence>
<evidence type="ECO:0000313" key="6">
    <source>
        <dbReference type="Proteomes" id="UP000528964"/>
    </source>
</evidence>
<proteinExistence type="predicted"/>
<keyword evidence="5" id="KW-0808">Transferase</keyword>
<dbReference type="InterPro" id="IPR051043">
    <property type="entry name" value="Sulfatase_Mod_Factor_Kinase"/>
</dbReference>
<dbReference type="PANTHER" id="PTHR23150">
    <property type="entry name" value="SULFATASE MODIFYING FACTOR 1, 2"/>
    <property type="match status" value="1"/>
</dbReference>